<feature type="region of interest" description="Disordered" evidence="1">
    <location>
        <begin position="1"/>
        <end position="26"/>
    </location>
</feature>
<dbReference type="PANTHER" id="PTHR31485:SF7">
    <property type="entry name" value="PEPTIDYL SERINE ALPHA-GALACTOSYLTRANSFERASE"/>
    <property type="match status" value="1"/>
</dbReference>
<dbReference type="Proteomes" id="UP001189429">
    <property type="component" value="Unassembled WGS sequence"/>
</dbReference>
<feature type="non-terminal residue" evidence="2">
    <location>
        <position position="454"/>
    </location>
</feature>
<evidence type="ECO:0000313" key="2">
    <source>
        <dbReference type="EMBL" id="CAK0831516.1"/>
    </source>
</evidence>
<proteinExistence type="predicted"/>
<accession>A0ABN9SIJ0</accession>
<dbReference type="InterPro" id="IPR044845">
    <property type="entry name" value="HPAT/SRGT1-like"/>
</dbReference>
<feature type="region of interest" description="Disordered" evidence="1">
    <location>
        <begin position="66"/>
        <end position="106"/>
    </location>
</feature>
<feature type="compositionally biased region" description="Low complexity" evidence="1">
    <location>
        <begin position="90"/>
        <end position="99"/>
    </location>
</feature>
<dbReference type="EMBL" id="CAUYUJ010011298">
    <property type="protein sequence ID" value="CAK0831516.1"/>
    <property type="molecule type" value="Genomic_DNA"/>
</dbReference>
<feature type="region of interest" description="Disordered" evidence="1">
    <location>
        <begin position="337"/>
        <end position="454"/>
    </location>
</feature>
<dbReference type="PANTHER" id="PTHR31485">
    <property type="entry name" value="PEPTIDYL SERINE ALPHA-GALACTOSYLTRANSFERASE"/>
    <property type="match status" value="1"/>
</dbReference>
<feature type="non-terminal residue" evidence="2">
    <location>
        <position position="1"/>
    </location>
</feature>
<comment type="caution">
    <text evidence="2">The sequence shown here is derived from an EMBL/GenBank/DDBJ whole genome shotgun (WGS) entry which is preliminary data.</text>
</comment>
<evidence type="ECO:0000256" key="1">
    <source>
        <dbReference type="SAM" id="MobiDB-lite"/>
    </source>
</evidence>
<protein>
    <recommendedName>
        <fullName evidence="4">Hexosyltransferase</fullName>
    </recommendedName>
</protein>
<evidence type="ECO:0008006" key="4">
    <source>
        <dbReference type="Google" id="ProtNLM"/>
    </source>
</evidence>
<keyword evidence="3" id="KW-1185">Reference proteome</keyword>
<gene>
    <name evidence="2" type="ORF">PCOR1329_LOCUS29816</name>
</gene>
<feature type="compositionally biased region" description="Low complexity" evidence="1">
    <location>
        <begin position="403"/>
        <end position="415"/>
    </location>
</feature>
<reference evidence="2" key="1">
    <citation type="submission" date="2023-10" db="EMBL/GenBank/DDBJ databases">
        <authorList>
            <person name="Chen Y."/>
            <person name="Shah S."/>
            <person name="Dougan E. K."/>
            <person name="Thang M."/>
            <person name="Chan C."/>
        </authorList>
    </citation>
    <scope>NUCLEOTIDE SEQUENCE [LARGE SCALE GENOMIC DNA]</scope>
</reference>
<organism evidence="2 3">
    <name type="scientific">Prorocentrum cordatum</name>
    <dbReference type="NCBI Taxonomy" id="2364126"/>
    <lineage>
        <taxon>Eukaryota</taxon>
        <taxon>Sar</taxon>
        <taxon>Alveolata</taxon>
        <taxon>Dinophyceae</taxon>
        <taxon>Prorocentrales</taxon>
        <taxon>Prorocentraceae</taxon>
        <taxon>Prorocentrum</taxon>
    </lineage>
</organism>
<feature type="compositionally biased region" description="Basic and acidic residues" evidence="1">
    <location>
        <begin position="416"/>
        <end position="432"/>
    </location>
</feature>
<feature type="compositionally biased region" description="Pro residues" evidence="1">
    <location>
        <begin position="440"/>
        <end position="454"/>
    </location>
</feature>
<feature type="compositionally biased region" description="Basic residues" evidence="1">
    <location>
        <begin position="358"/>
        <end position="377"/>
    </location>
</feature>
<evidence type="ECO:0000313" key="3">
    <source>
        <dbReference type="Proteomes" id="UP001189429"/>
    </source>
</evidence>
<sequence length="454" mass="48746">VARSERSRSTRHWRTAAPAWAQKRRGPATPMASRRCLCLSLLLLSVLSAIGVLLSLGDLDTALAGGGGGGGERDTAAGGQRAAGGGSGGEPNAAASGQPAAGGGGGSARPAENIHLVYQLSCGAFSLHQAIAFDWSWREIGQPGRLTRLVCGCTSVRDQERLSTSPLEGDPRFAVLFSEEWNDYVPTVYPQARGDNYKIYNKVWAFRDWLERAWPQEDYIAFLDPDMVFTRPLLHHLPAGEGDGALPRAMPGRPVGQWYHYIRPYCPTPCAGGDPGWAEFSIPEVCGDLCPQVPQDVGGFAVGPPMILHREDWRRLVPLWCNYTVEIRARAVQKSDGNAWLGGKGAKTGGHRGDAGVRPRRRRAAHAPRGGARGHRLRGPEQLPLRRRGPGRAPPRARGGGPLLRRAAGPAPLLLRAERGDPVRALDLEQVPHHGAQTDAPPPPPPPSHPPSPG</sequence>
<name>A0ABN9SIJ0_9DINO</name>